<dbReference type="EMBL" id="LT906470">
    <property type="protein sequence ID" value="SNV58992.1"/>
    <property type="molecule type" value="Genomic_DNA"/>
</dbReference>
<organism evidence="2 3">
    <name type="scientific">Veillonella rodentium</name>
    <dbReference type="NCBI Taxonomy" id="248315"/>
    <lineage>
        <taxon>Bacteria</taxon>
        <taxon>Bacillati</taxon>
        <taxon>Bacillota</taxon>
        <taxon>Negativicutes</taxon>
        <taxon>Veillonellales</taxon>
        <taxon>Veillonellaceae</taxon>
        <taxon>Veillonella</taxon>
    </lineage>
</organism>
<reference evidence="2 3" key="1">
    <citation type="submission" date="2017-06" db="EMBL/GenBank/DDBJ databases">
        <authorList>
            <consortium name="Pathogen Informatics"/>
        </authorList>
    </citation>
    <scope>NUCLEOTIDE SEQUENCE [LARGE SCALE GENOMIC DNA]</scope>
    <source>
        <strain evidence="2 3">NCTC12018</strain>
    </source>
</reference>
<feature type="signal peptide" evidence="1">
    <location>
        <begin position="1"/>
        <end position="25"/>
    </location>
</feature>
<protein>
    <recommendedName>
        <fullName evidence="4">Lipoprotein</fullName>
    </recommendedName>
</protein>
<keyword evidence="3" id="KW-1185">Reference proteome</keyword>
<proteinExistence type="predicted"/>
<sequence>MKALKKKLITLACATCLTVGMGAVACADTVDMGYGLQGNTSASVKAVKLADIPSDPGMRTAEQNKLIRQANDNARAQVNALMQNQYSVQLPQLEGNVVDGYSIYQLQGADAKGHHTAYYMTIDYSKSIIDGAIAIEKTVLEKGSDADKIKANSKHPLSKEISMYSKATAENKLQSVKGESLDGKKLAKKMTEFNAKLPEQLIQSFSQAVLADKKMKDSEKQKLINWITFGIKQMKVDATHMAYEPVQTRYGTAVKGDLRGSLGYDGFKSPFSLIGYAVPTDKGVSVQFLLSEDSSHDYWANELNHIYQTQSLKGGK</sequence>
<dbReference type="Proteomes" id="UP000214973">
    <property type="component" value="Chromosome 1"/>
</dbReference>
<dbReference type="KEGG" id="vrm:44547418_00428"/>
<feature type="chain" id="PRO_5039281228" description="Lipoprotein" evidence="1">
    <location>
        <begin position="26"/>
        <end position="316"/>
    </location>
</feature>
<keyword evidence="1" id="KW-0732">Signal</keyword>
<evidence type="ECO:0000313" key="2">
    <source>
        <dbReference type="EMBL" id="SNV58992.1"/>
    </source>
</evidence>
<gene>
    <name evidence="2" type="ORF">SAMEA44547418_00428</name>
</gene>
<dbReference type="AlphaFoldDB" id="A0A239YJS4"/>
<dbReference type="RefSeq" id="WP_095065334.1">
    <property type="nucleotide sequence ID" value="NZ_LT906470.1"/>
</dbReference>
<evidence type="ECO:0008006" key="4">
    <source>
        <dbReference type="Google" id="ProtNLM"/>
    </source>
</evidence>
<name>A0A239YJS4_9FIRM</name>
<evidence type="ECO:0000313" key="3">
    <source>
        <dbReference type="Proteomes" id="UP000214973"/>
    </source>
</evidence>
<accession>A0A239YJS4</accession>
<evidence type="ECO:0000256" key="1">
    <source>
        <dbReference type="SAM" id="SignalP"/>
    </source>
</evidence>
<dbReference type="PROSITE" id="PS51257">
    <property type="entry name" value="PROKAR_LIPOPROTEIN"/>
    <property type="match status" value="1"/>
</dbReference>